<evidence type="ECO:0000313" key="2">
    <source>
        <dbReference type="Ensembl" id="ENSHBUP00000035586.1"/>
    </source>
</evidence>
<dbReference type="STRING" id="8153.ENSHBUP00000035586"/>
<evidence type="ECO:0000313" key="3">
    <source>
        <dbReference type="Proteomes" id="UP000264840"/>
    </source>
</evidence>
<feature type="transmembrane region" description="Helical" evidence="1">
    <location>
        <begin position="6"/>
        <end position="35"/>
    </location>
</feature>
<dbReference type="Proteomes" id="UP000264840">
    <property type="component" value="Unplaced"/>
</dbReference>
<name>A0A3Q2X9G0_HAPBU</name>
<keyword evidence="3" id="KW-1185">Reference proteome</keyword>
<reference evidence="2" key="1">
    <citation type="submission" date="2025-08" db="UniProtKB">
        <authorList>
            <consortium name="Ensembl"/>
        </authorList>
    </citation>
    <scope>IDENTIFICATION</scope>
</reference>
<dbReference type="AlphaFoldDB" id="A0A3Q2X9G0"/>
<reference evidence="2" key="2">
    <citation type="submission" date="2025-09" db="UniProtKB">
        <authorList>
            <consortium name="Ensembl"/>
        </authorList>
    </citation>
    <scope>IDENTIFICATION</scope>
</reference>
<proteinExistence type="predicted"/>
<evidence type="ECO:0008006" key="4">
    <source>
        <dbReference type="Google" id="ProtNLM"/>
    </source>
</evidence>
<evidence type="ECO:0000256" key="1">
    <source>
        <dbReference type="SAM" id="Phobius"/>
    </source>
</evidence>
<organism evidence="2 3">
    <name type="scientific">Haplochromis burtoni</name>
    <name type="common">Burton's mouthbrooder</name>
    <name type="synonym">Chromis burtoni</name>
    <dbReference type="NCBI Taxonomy" id="8153"/>
    <lineage>
        <taxon>Eukaryota</taxon>
        <taxon>Metazoa</taxon>
        <taxon>Chordata</taxon>
        <taxon>Craniata</taxon>
        <taxon>Vertebrata</taxon>
        <taxon>Euteleostomi</taxon>
        <taxon>Actinopterygii</taxon>
        <taxon>Neopterygii</taxon>
        <taxon>Teleostei</taxon>
        <taxon>Neoteleostei</taxon>
        <taxon>Acanthomorphata</taxon>
        <taxon>Ovalentaria</taxon>
        <taxon>Cichlomorphae</taxon>
        <taxon>Cichliformes</taxon>
        <taxon>Cichlidae</taxon>
        <taxon>African cichlids</taxon>
        <taxon>Pseudocrenilabrinae</taxon>
        <taxon>Haplochromini</taxon>
        <taxon>Haplochromis</taxon>
    </lineage>
</organism>
<keyword evidence="1" id="KW-0812">Transmembrane</keyword>
<keyword evidence="1" id="KW-0472">Membrane</keyword>
<dbReference type="Gene3D" id="2.60.40.10">
    <property type="entry name" value="Immunoglobulins"/>
    <property type="match status" value="1"/>
</dbReference>
<dbReference type="InterPro" id="IPR036179">
    <property type="entry name" value="Ig-like_dom_sf"/>
</dbReference>
<keyword evidence="1" id="KW-1133">Transmembrane helix</keyword>
<accession>A0A3Q2X9G0</accession>
<sequence length="185" mass="20780">PHPTLWLVTCSIMLCCGHLCTFLCRGVFLFSVLMLSSQEPSMSRSLFFPLVLSHCSVYFSGSETEQSCVYRLSKNISSSDSGTYYCAVATCGEILFGNGTKLDSRVFTFNTVSETRVWSQTASSIIFLLCTVLAISLIVIVALIWMIKKNSDHCRGNSNCIVLYEKEPHKSYIYINCYLYLLYSS</sequence>
<dbReference type="Ensembl" id="ENSHBUT00000031316.1">
    <property type="protein sequence ID" value="ENSHBUP00000035586.1"/>
    <property type="gene ID" value="ENSHBUG00000023795.1"/>
</dbReference>
<dbReference type="InterPro" id="IPR013783">
    <property type="entry name" value="Ig-like_fold"/>
</dbReference>
<dbReference type="SUPFAM" id="SSF48726">
    <property type="entry name" value="Immunoglobulin"/>
    <property type="match status" value="1"/>
</dbReference>
<protein>
    <recommendedName>
        <fullName evidence="4">Immunoglobulin subtype domain-containing protein</fullName>
    </recommendedName>
</protein>
<feature type="transmembrane region" description="Helical" evidence="1">
    <location>
        <begin position="125"/>
        <end position="147"/>
    </location>
</feature>